<name>A0A061AF05_RHOTO</name>
<organism evidence="1">
    <name type="scientific">Rhodotorula toruloides</name>
    <name type="common">Yeast</name>
    <name type="synonym">Rhodosporidium toruloides</name>
    <dbReference type="NCBI Taxonomy" id="5286"/>
    <lineage>
        <taxon>Eukaryota</taxon>
        <taxon>Fungi</taxon>
        <taxon>Dikarya</taxon>
        <taxon>Basidiomycota</taxon>
        <taxon>Pucciniomycotina</taxon>
        <taxon>Microbotryomycetes</taxon>
        <taxon>Sporidiobolales</taxon>
        <taxon>Sporidiobolaceae</taxon>
        <taxon>Rhodotorula</taxon>
    </lineage>
</organism>
<protein>
    <submittedName>
        <fullName evidence="1">RHTO0S01e14466g1_1</fullName>
    </submittedName>
</protein>
<proteinExistence type="predicted"/>
<dbReference type="InterPro" id="IPR032675">
    <property type="entry name" value="LRR_dom_sf"/>
</dbReference>
<dbReference type="SUPFAM" id="SSF52047">
    <property type="entry name" value="RNI-like"/>
    <property type="match status" value="1"/>
</dbReference>
<gene>
    <name evidence="1" type="ORF">RHTO0S_01e14466g</name>
</gene>
<evidence type="ECO:0000313" key="1">
    <source>
        <dbReference type="EMBL" id="CDR36112.1"/>
    </source>
</evidence>
<dbReference type="AlphaFoldDB" id="A0A061AF05"/>
<sequence length="373" mass="40632">MLTDLPRDVLERILSFVQYASPPAQFARLALATPSLHTLVDQLLVRNLVFSTSGSVQAFLARVEAGSNAASDTRTLVLRKSDVEAQSGRGTRRRRGEANESCSEEDLLRLCLACVGLEELRLEGPAFTTLKRRQLGFASNLSSLRVLSIAGSRAGFNLHAIGQILQDLPQLEELDLKRIQASPAALKAPPRPLCRLRRFALHSSPAVSPQQLEWLLGASIQADSLRHLDFDIAEIPPSRLGGLRWAATPVRSLHLTSSNMRAVEKLAQHFPTLSSFAFTTSGHPDAFILLSSCGTSATFEELVDRSDSRCGLPPLELASALLYLRRQGQLASLRRVVLPSHRQFDQAFSVLVEVCASLGMSCDTMPVAASTSD</sequence>
<dbReference type="Gene3D" id="3.80.10.10">
    <property type="entry name" value="Ribonuclease Inhibitor"/>
    <property type="match status" value="1"/>
</dbReference>
<dbReference type="EMBL" id="LK052936">
    <property type="protein sequence ID" value="CDR36112.1"/>
    <property type="molecule type" value="Genomic_DNA"/>
</dbReference>
<dbReference type="OrthoDB" id="2526879at2759"/>
<accession>A0A061AF05</accession>
<reference evidence="1" key="1">
    <citation type="journal article" date="2014" name="Genome Announc.">
        <title>Draft genome sequence of Rhodosporidium toruloides CECT1137, an oleaginous yeast of biotechnological interest.</title>
        <authorList>
            <person name="Morin N."/>
            <person name="Calcas X."/>
            <person name="Devillers H."/>
            <person name="Durrens P."/>
            <person name="Sherman D.J."/>
            <person name="Nicaud J.-M."/>
            <person name="Neuveglise C."/>
        </authorList>
    </citation>
    <scope>NUCLEOTIDE SEQUENCE</scope>
    <source>
        <strain evidence="1">CECT1137</strain>
    </source>
</reference>